<keyword evidence="2" id="KW-0663">Pyridoxal phosphate</keyword>
<keyword evidence="4" id="KW-0238">DNA-binding</keyword>
<proteinExistence type="inferred from homology"/>
<dbReference type="InterPro" id="IPR015422">
    <property type="entry name" value="PyrdxlP-dep_Trfase_small"/>
</dbReference>
<dbReference type="CDD" id="cd00609">
    <property type="entry name" value="AAT_like"/>
    <property type="match status" value="1"/>
</dbReference>
<dbReference type="Pfam" id="PF00392">
    <property type="entry name" value="GntR"/>
    <property type="match status" value="1"/>
</dbReference>
<dbReference type="SUPFAM" id="SSF46785">
    <property type="entry name" value="Winged helix' DNA-binding domain"/>
    <property type="match status" value="1"/>
</dbReference>
<dbReference type="Proteomes" id="UP000446866">
    <property type="component" value="Unassembled WGS sequence"/>
</dbReference>
<dbReference type="SMART" id="SM00345">
    <property type="entry name" value="HTH_GNTR"/>
    <property type="match status" value="1"/>
</dbReference>
<reference evidence="7 8" key="1">
    <citation type="submission" date="2018-08" db="EMBL/GenBank/DDBJ databases">
        <title>Murine metabolic-syndrome-specific gut microbial biobank.</title>
        <authorList>
            <person name="Liu C."/>
        </authorList>
    </citation>
    <scope>NUCLEOTIDE SEQUENCE [LARGE SCALE GENOMIC DNA]</scope>
    <source>
        <strain evidence="7 8">28</strain>
    </source>
</reference>
<dbReference type="GO" id="GO:0003677">
    <property type="term" value="F:DNA binding"/>
    <property type="evidence" value="ECO:0007669"/>
    <property type="project" value="UniProtKB-KW"/>
</dbReference>
<evidence type="ECO:0000256" key="3">
    <source>
        <dbReference type="ARBA" id="ARBA00023015"/>
    </source>
</evidence>
<dbReference type="GO" id="GO:0030170">
    <property type="term" value="F:pyridoxal phosphate binding"/>
    <property type="evidence" value="ECO:0007669"/>
    <property type="project" value="InterPro"/>
</dbReference>
<dbReference type="GO" id="GO:0003700">
    <property type="term" value="F:DNA-binding transcription factor activity"/>
    <property type="evidence" value="ECO:0007669"/>
    <property type="project" value="InterPro"/>
</dbReference>
<comment type="caution">
    <text evidence="7">The sequence shown here is derived from an EMBL/GenBank/DDBJ whole genome shotgun (WGS) entry which is preliminary data.</text>
</comment>
<comment type="similarity">
    <text evidence="1">In the C-terminal section; belongs to the class-I pyridoxal-phosphate-dependent aminotransferase family.</text>
</comment>
<dbReference type="Gene3D" id="1.10.10.10">
    <property type="entry name" value="Winged helix-like DNA-binding domain superfamily/Winged helix DNA-binding domain"/>
    <property type="match status" value="1"/>
</dbReference>
<dbReference type="Gene3D" id="3.90.1150.10">
    <property type="entry name" value="Aspartate Aminotransferase, domain 1"/>
    <property type="match status" value="1"/>
</dbReference>
<dbReference type="InterPro" id="IPR015424">
    <property type="entry name" value="PyrdxlP-dep_Trfase"/>
</dbReference>
<keyword evidence="3" id="KW-0805">Transcription regulation</keyword>
<dbReference type="PROSITE" id="PS50949">
    <property type="entry name" value="HTH_GNTR"/>
    <property type="match status" value="1"/>
</dbReference>
<sequence length="498" mass="56447">MKISINRKAHTPVYAQIRNDIRQRILSGELANGFKLPAERTLAANIGVHRNTIVKAYEELISEDLIKSSISPRGYFVTYSQPADFKRGGSFKSSRYPGALSFMLKEEYLQMDNLFAKLFYSSGVDSPNVPLISMAADIITPDLYPRKQLNQILSELSEKGRFDWCDFAPSQGLPQLIQSIQSFLEKRHIHVSPKEIQIVGETYEALQFAARIFLSARDTIICEEPISPDMLQVLQSLALNVITIPMDENGMQTQYLEGLIVKYRPRMIYTIPTFHFPTNTIMSLSRRYELLELSYKYDIPIVEEDCDSVLRYEGVPIPSLKSLDTMGNVIYVNSFIATICPGVRVGYMVAPERTVNRFSMLMENSRIFVNPIGQYLASEFIKKGYIYDHIDTLCDFGKKNRDCLCSALSSYDEIAYRFQVPKGGTALWCCLNEDINPQALLYKAHELGISYMPGDLFFPFMNKGDNFLRLAYGNVTEEEIAEGVGRLSAAVAAVRGRR</sequence>
<accession>A0A845QJW8</accession>
<dbReference type="InterPro" id="IPR000524">
    <property type="entry name" value="Tscrpt_reg_HTH_GntR"/>
</dbReference>
<dbReference type="AlphaFoldDB" id="A0A845QJW8"/>
<evidence type="ECO:0000256" key="2">
    <source>
        <dbReference type="ARBA" id="ARBA00022898"/>
    </source>
</evidence>
<dbReference type="Pfam" id="PF00155">
    <property type="entry name" value="Aminotran_1_2"/>
    <property type="match status" value="1"/>
</dbReference>
<name>A0A845QJW8_9FIRM</name>
<organism evidence="7 8">
    <name type="scientific">Anaerotruncus colihominis</name>
    <dbReference type="NCBI Taxonomy" id="169435"/>
    <lineage>
        <taxon>Bacteria</taxon>
        <taxon>Bacillati</taxon>
        <taxon>Bacillota</taxon>
        <taxon>Clostridia</taxon>
        <taxon>Eubacteriales</taxon>
        <taxon>Oscillospiraceae</taxon>
        <taxon>Anaerotruncus</taxon>
    </lineage>
</organism>
<dbReference type="RefSeq" id="WP_160202166.1">
    <property type="nucleotide sequence ID" value="NZ_QXWK01000016.1"/>
</dbReference>
<evidence type="ECO:0000313" key="7">
    <source>
        <dbReference type="EMBL" id="NBH61886.1"/>
    </source>
</evidence>
<dbReference type="PRINTS" id="PR00035">
    <property type="entry name" value="HTHGNTR"/>
</dbReference>
<dbReference type="Gene3D" id="3.40.640.10">
    <property type="entry name" value="Type I PLP-dependent aspartate aminotransferase-like (Major domain)"/>
    <property type="match status" value="1"/>
</dbReference>
<protein>
    <submittedName>
        <fullName evidence="7">PLP-dependent aminotransferase family protein</fullName>
    </submittedName>
</protein>
<feature type="domain" description="HTH gntR-type" evidence="6">
    <location>
        <begin position="11"/>
        <end position="80"/>
    </location>
</feature>
<keyword evidence="8" id="KW-1185">Reference proteome</keyword>
<dbReference type="InterPro" id="IPR051446">
    <property type="entry name" value="HTH_trans_reg/aminotransferase"/>
</dbReference>
<dbReference type="EMBL" id="QXWK01000016">
    <property type="protein sequence ID" value="NBH61886.1"/>
    <property type="molecule type" value="Genomic_DNA"/>
</dbReference>
<evidence type="ECO:0000256" key="1">
    <source>
        <dbReference type="ARBA" id="ARBA00005384"/>
    </source>
</evidence>
<evidence type="ECO:0000313" key="8">
    <source>
        <dbReference type="Proteomes" id="UP000446866"/>
    </source>
</evidence>
<dbReference type="GO" id="GO:0008483">
    <property type="term" value="F:transaminase activity"/>
    <property type="evidence" value="ECO:0007669"/>
    <property type="project" value="UniProtKB-KW"/>
</dbReference>
<dbReference type="InterPro" id="IPR036388">
    <property type="entry name" value="WH-like_DNA-bd_sf"/>
</dbReference>
<dbReference type="InterPro" id="IPR004839">
    <property type="entry name" value="Aminotransferase_I/II_large"/>
</dbReference>
<dbReference type="PANTHER" id="PTHR46577:SF2">
    <property type="entry name" value="TRANSCRIPTIONAL REGULATORY PROTEIN"/>
    <property type="match status" value="1"/>
</dbReference>
<evidence type="ECO:0000256" key="4">
    <source>
        <dbReference type="ARBA" id="ARBA00023125"/>
    </source>
</evidence>
<keyword evidence="7" id="KW-0808">Transferase</keyword>
<evidence type="ECO:0000256" key="5">
    <source>
        <dbReference type="ARBA" id="ARBA00023163"/>
    </source>
</evidence>
<keyword evidence="5" id="KW-0804">Transcription</keyword>
<dbReference type="SUPFAM" id="SSF53383">
    <property type="entry name" value="PLP-dependent transferases"/>
    <property type="match status" value="1"/>
</dbReference>
<gene>
    <name evidence="7" type="ORF">D0435_09505</name>
</gene>
<dbReference type="InterPro" id="IPR015421">
    <property type="entry name" value="PyrdxlP-dep_Trfase_major"/>
</dbReference>
<dbReference type="PANTHER" id="PTHR46577">
    <property type="entry name" value="HTH-TYPE TRANSCRIPTIONAL REGULATORY PROTEIN GABR"/>
    <property type="match status" value="1"/>
</dbReference>
<keyword evidence="7" id="KW-0032">Aminotransferase</keyword>
<dbReference type="CDD" id="cd07377">
    <property type="entry name" value="WHTH_GntR"/>
    <property type="match status" value="1"/>
</dbReference>
<evidence type="ECO:0000259" key="6">
    <source>
        <dbReference type="PROSITE" id="PS50949"/>
    </source>
</evidence>
<dbReference type="InterPro" id="IPR036390">
    <property type="entry name" value="WH_DNA-bd_sf"/>
</dbReference>